<evidence type="ECO:0000313" key="1">
    <source>
        <dbReference type="EMBL" id="HHO58181.1"/>
    </source>
</evidence>
<accession>A0A7C5ST41</accession>
<dbReference type="AlphaFoldDB" id="A0A7C5ST41"/>
<dbReference type="Proteomes" id="UP000886105">
    <property type="component" value="Unassembled WGS sequence"/>
</dbReference>
<sequence>MIAEVHLHTPRGEAARREVEQVCRLLTFDNELWVQARGASKVPRCAKLGGIAYRPPVGDEKRTGLQRFLAAPHMFAAGYGSCCDIAPYDAAVLRQLYGVEATPVVPAQGPTSYHVNVLTPWGVYDPTFRWDDPAYVLPPLEWPKARRDAAIRRLCA</sequence>
<protein>
    <submittedName>
        <fullName evidence="1">Uncharacterized protein</fullName>
    </submittedName>
</protein>
<dbReference type="EMBL" id="DRNZ01000209">
    <property type="protein sequence ID" value="HHO58181.1"/>
    <property type="molecule type" value="Genomic_DNA"/>
</dbReference>
<proteinExistence type="predicted"/>
<organism evidence="1">
    <name type="scientific">Oceanithermus profundus</name>
    <dbReference type="NCBI Taxonomy" id="187137"/>
    <lineage>
        <taxon>Bacteria</taxon>
        <taxon>Thermotogati</taxon>
        <taxon>Deinococcota</taxon>
        <taxon>Deinococci</taxon>
        <taxon>Thermales</taxon>
        <taxon>Thermaceae</taxon>
        <taxon>Oceanithermus</taxon>
    </lineage>
</organism>
<reference evidence="1" key="1">
    <citation type="journal article" date="2020" name="mSystems">
        <title>Genome- and Community-Level Interaction Insights into Carbon Utilization and Element Cycling Functions of Hydrothermarchaeota in Hydrothermal Sediment.</title>
        <authorList>
            <person name="Zhou Z."/>
            <person name="Liu Y."/>
            <person name="Xu W."/>
            <person name="Pan J."/>
            <person name="Luo Z.H."/>
            <person name="Li M."/>
        </authorList>
    </citation>
    <scope>NUCLEOTIDE SEQUENCE [LARGE SCALE GENOMIC DNA]</scope>
    <source>
        <strain evidence="1">HyVt-523</strain>
    </source>
</reference>
<gene>
    <name evidence="1" type="ORF">ENJ85_03315</name>
</gene>
<name>A0A7C5ST41_9DEIN</name>
<comment type="caution">
    <text evidence="1">The sequence shown here is derived from an EMBL/GenBank/DDBJ whole genome shotgun (WGS) entry which is preliminary data.</text>
</comment>